<dbReference type="PANTHER" id="PTHR12684:SF2">
    <property type="entry name" value="TRNA 2'-PHOSPHOTRANSFERASE 1"/>
    <property type="match status" value="1"/>
</dbReference>
<evidence type="ECO:0000256" key="5">
    <source>
        <dbReference type="HAMAP-Rule" id="MF_00299"/>
    </source>
</evidence>
<accession>A0A2P8GHZ7</accession>
<dbReference type="InterPro" id="IPR022928">
    <property type="entry name" value="RNA_2'-PTrans_KptA"/>
</dbReference>
<evidence type="ECO:0000256" key="4">
    <source>
        <dbReference type="ARBA" id="ARBA00025212"/>
    </source>
</evidence>
<evidence type="ECO:0000313" key="7">
    <source>
        <dbReference type="Proteomes" id="UP000240978"/>
    </source>
</evidence>
<keyword evidence="3 5" id="KW-0520">NAD</keyword>
<dbReference type="Gene3D" id="3.20.170.30">
    <property type="match status" value="1"/>
</dbReference>
<dbReference type="InterPro" id="IPR042081">
    <property type="entry name" value="RNA_2'-PTrans_C"/>
</dbReference>
<dbReference type="EMBL" id="PYGK01000003">
    <property type="protein sequence ID" value="PSL33585.1"/>
    <property type="molecule type" value="Genomic_DNA"/>
</dbReference>
<organism evidence="6 7">
    <name type="scientific">Chitinophaga ginsengisoli</name>
    <dbReference type="NCBI Taxonomy" id="363837"/>
    <lineage>
        <taxon>Bacteria</taxon>
        <taxon>Pseudomonadati</taxon>
        <taxon>Bacteroidota</taxon>
        <taxon>Chitinophagia</taxon>
        <taxon>Chitinophagales</taxon>
        <taxon>Chitinophagaceae</taxon>
        <taxon>Chitinophaga</taxon>
    </lineage>
</organism>
<gene>
    <name evidence="5" type="primary">kptA</name>
    <name evidence="6" type="ORF">CLV42_103568</name>
</gene>
<comment type="function">
    <text evidence="4 5">Removes the 2'-phosphate from RNA via an intermediate in which the phosphate is ADP-ribosylated by NAD followed by a presumed transesterification to release the RNA and generate ADP-ribose 1''-2''-cyclic phosphate (APPR&gt;P). May function as an ADP-ribosylase.</text>
</comment>
<reference evidence="6 7" key="1">
    <citation type="submission" date="2018-03" db="EMBL/GenBank/DDBJ databases">
        <title>Genomic Encyclopedia of Archaeal and Bacterial Type Strains, Phase II (KMG-II): from individual species to whole genera.</title>
        <authorList>
            <person name="Goeker M."/>
        </authorList>
    </citation>
    <scope>NUCLEOTIDE SEQUENCE [LARGE SCALE GENOMIC DNA]</scope>
    <source>
        <strain evidence="6 7">DSM 18107</strain>
    </source>
</reference>
<evidence type="ECO:0000256" key="1">
    <source>
        <dbReference type="ARBA" id="ARBA00009836"/>
    </source>
</evidence>
<protein>
    <recommendedName>
        <fullName evidence="5">Probable RNA 2'-phosphotransferase</fullName>
        <ecNumber evidence="5">2.7.1.-</ecNumber>
    </recommendedName>
</protein>
<dbReference type="Gene3D" id="1.10.10.970">
    <property type="entry name" value="RNA 2'-phosphotransferase, Tpt1/KptA family, N-terminal domain"/>
    <property type="match status" value="1"/>
</dbReference>
<dbReference type="GO" id="GO:0006388">
    <property type="term" value="P:tRNA splicing, via endonucleolytic cleavage and ligation"/>
    <property type="evidence" value="ECO:0007669"/>
    <property type="project" value="UniProtKB-UniRule"/>
</dbReference>
<dbReference type="PANTHER" id="PTHR12684">
    <property type="entry name" value="PUTATIVE PHOSPHOTRANSFERASE"/>
    <property type="match status" value="1"/>
</dbReference>
<proteinExistence type="inferred from homology"/>
<dbReference type="AlphaFoldDB" id="A0A2P8GHZ7"/>
<keyword evidence="7" id="KW-1185">Reference proteome</keyword>
<dbReference type="InterPro" id="IPR002745">
    <property type="entry name" value="Ptrans_KptA/Tpt1"/>
</dbReference>
<dbReference type="OrthoDB" id="4537997at2"/>
<dbReference type="InterPro" id="IPR042080">
    <property type="entry name" value="RNA_2'-PTrans_N"/>
</dbReference>
<dbReference type="HAMAP" id="MF_00299">
    <property type="entry name" value="KptA"/>
    <property type="match status" value="1"/>
</dbReference>
<name>A0A2P8GHZ7_9BACT</name>
<evidence type="ECO:0000256" key="3">
    <source>
        <dbReference type="ARBA" id="ARBA00023027"/>
    </source>
</evidence>
<dbReference type="NCBIfam" id="NF002014">
    <property type="entry name" value="PRK00819.1-4"/>
    <property type="match status" value="1"/>
</dbReference>
<dbReference type="EC" id="2.7.1.-" evidence="5"/>
<dbReference type="RefSeq" id="WP_106601879.1">
    <property type="nucleotide sequence ID" value="NZ_PYGK01000003.1"/>
</dbReference>
<dbReference type="GO" id="GO:0003950">
    <property type="term" value="F:NAD+ poly-ADP-ribosyltransferase activity"/>
    <property type="evidence" value="ECO:0007669"/>
    <property type="project" value="InterPro"/>
</dbReference>
<keyword evidence="2 5" id="KW-0808">Transferase</keyword>
<comment type="caution">
    <text evidence="6">The sequence shown here is derived from an EMBL/GenBank/DDBJ whole genome shotgun (WGS) entry which is preliminary data.</text>
</comment>
<dbReference type="SUPFAM" id="SSF56399">
    <property type="entry name" value="ADP-ribosylation"/>
    <property type="match status" value="1"/>
</dbReference>
<evidence type="ECO:0000313" key="6">
    <source>
        <dbReference type="EMBL" id="PSL33585.1"/>
    </source>
</evidence>
<comment type="similarity">
    <text evidence="1 5">Belongs to the KptA/TPT1 family.</text>
</comment>
<dbReference type="GO" id="GO:0000215">
    <property type="term" value="F:tRNA 2'-phosphotransferase activity"/>
    <property type="evidence" value="ECO:0007669"/>
    <property type="project" value="TreeGrafter"/>
</dbReference>
<dbReference type="Proteomes" id="UP000240978">
    <property type="component" value="Unassembled WGS sequence"/>
</dbReference>
<evidence type="ECO:0000256" key="2">
    <source>
        <dbReference type="ARBA" id="ARBA00022679"/>
    </source>
</evidence>
<sequence length="180" mass="20529">MNEQQTKSISKFLSLILRHQPEVIGITLDENGWTDVDELIAKMNAKGHRISFDQLEEVVITNDKQRFAFSEDYNKIRASQGHSVNISLGLDPQEPPEYLYHGTVAKFLDSIHKEGLQRMSRQHLHLSRDRETAVKVGSRRGAPVILNINSGAMHKDGFLFYLSDNGVWLTDHVPAKYINF</sequence>
<dbReference type="Pfam" id="PF01885">
    <property type="entry name" value="PTS_2-RNA"/>
    <property type="match status" value="1"/>
</dbReference>